<evidence type="ECO:0000259" key="3">
    <source>
        <dbReference type="SMART" id="SM00906"/>
    </source>
</evidence>
<feature type="domain" description="Xylanolytic transcriptional activator regulatory" evidence="3">
    <location>
        <begin position="244"/>
        <end position="341"/>
    </location>
</feature>
<dbReference type="CDD" id="cd12148">
    <property type="entry name" value="fungal_TF_MHR"/>
    <property type="match status" value="1"/>
</dbReference>
<dbReference type="OrthoDB" id="424974at2759"/>
<proteinExistence type="predicted"/>
<dbReference type="PANTHER" id="PTHR31001">
    <property type="entry name" value="UNCHARACTERIZED TRANSCRIPTIONAL REGULATORY PROTEIN"/>
    <property type="match status" value="1"/>
</dbReference>
<dbReference type="InParanoid" id="A0A409Y881"/>
<dbReference type="AlphaFoldDB" id="A0A409Y881"/>
<dbReference type="InterPro" id="IPR007219">
    <property type="entry name" value="XnlR_reg_dom"/>
</dbReference>
<accession>A0A409Y881</accession>
<dbReference type="STRING" id="181874.A0A409Y881"/>
<evidence type="ECO:0000256" key="1">
    <source>
        <dbReference type="ARBA" id="ARBA00004123"/>
    </source>
</evidence>
<keyword evidence="2" id="KW-0539">Nucleus</keyword>
<gene>
    <name evidence="4" type="ORF">CVT24_009370</name>
</gene>
<evidence type="ECO:0000256" key="2">
    <source>
        <dbReference type="ARBA" id="ARBA00023242"/>
    </source>
</evidence>
<evidence type="ECO:0000313" key="5">
    <source>
        <dbReference type="Proteomes" id="UP000284842"/>
    </source>
</evidence>
<protein>
    <recommendedName>
        <fullName evidence="3">Xylanolytic transcriptional activator regulatory domain-containing protein</fullName>
    </recommendedName>
</protein>
<dbReference type="GO" id="GO:0003677">
    <property type="term" value="F:DNA binding"/>
    <property type="evidence" value="ECO:0007669"/>
    <property type="project" value="InterPro"/>
</dbReference>
<dbReference type="Proteomes" id="UP000284842">
    <property type="component" value="Unassembled WGS sequence"/>
</dbReference>
<evidence type="ECO:0000313" key="4">
    <source>
        <dbReference type="EMBL" id="PPQ99103.1"/>
    </source>
</evidence>
<dbReference type="GO" id="GO:0006351">
    <property type="term" value="P:DNA-templated transcription"/>
    <property type="evidence" value="ECO:0007669"/>
    <property type="project" value="InterPro"/>
</dbReference>
<dbReference type="GO" id="GO:0005634">
    <property type="term" value="C:nucleus"/>
    <property type="evidence" value="ECO:0007669"/>
    <property type="project" value="UniProtKB-SubCell"/>
</dbReference>
<dbReference type="InterPro" id="IPR050613">
    <property type="entry name" value="Sec_Metabolite_Reg"/>
</dbReference>
<sequence>MEDIAVLLILTLKNISLFFLQTAGLRRYLSEGLMQPFYLKGRRDLKDKTHLLLTEVDELKARIHELETLLRDLNVNKERLPLELSREILDLVGAFPFGKKDHSYNLSIFVPYIPPKQTALYMTRLCYLKVEDNTRQSGISSDYFFSNFFDPIYDSLSVSQSLESIHPHKLAVFFAMLSTGGFTKVEDANILGIARVCESMSRAALSFLPLTSQSNICCATVQGLYFVLRLSLLENGDGGIPEEAWILLSIITRLIFQLQLRESNLLEKSGKPTLTFNLGDVLDLDNDTSMVERTEDDRDAARKIFWEIVICDSWSTLIFNRPPNFALDRINCPYPRSSVCSVSRNNSEGLDWKYRFAHCVSLIFLHVESHPYPPPYSTVLDGDRIIRTFFVPSYAAGVSGRDESFSWSSDADMALRQSTPLATVHLNLIFLHKIFLKEAILLNPDDPFSTPYRYSVDSVIRSASSILSIVASLYSKHSHLDNISWCKMSDTLLACNTLVDLVVQTPRSSIASPIMCILNSMVETYEKVAAELNSACLRQLVATVSPFRERALNAIAHDQLNEAEPRNAPCCGNSSGSSSYPAVNHWARVSDTPRDRGSEGVRPISEFSNWMNLVGEEWGWTPYNVENEGLRHHYEY</sequence>
<comment type="caution">
    <text evidence="4">The sequence shown here is derived from an EMBL/GenBank/DDBJ whole genome shotgun (WGS) entry which is preliminary data.</text>
</comment>
<reference evidence="4 5" key="1">
    <citation type="journal article" date="2018" name="Evol. Lett.">
        <title>Horizontal gene cluster transfer increased hallucinogenic mushroom diversity.</title>
        <authorList>
            <person name="Reynolds H.T."/>
            <person name="Vijayakumar V."/>
            <person name="Gluck-Thaler E."/>
            <person name="Korotkin H.B."/>
            <person name="Matheny P.B."/>
            <person name="Slot J.C."/>
        </authorList>
    </citation>
    <scope>NUCLEOTIDE SEQUENCE [LARGE SCALE GENOMIC DNA]</scope>
    <source>
        <strain evidence="4 5">2629</strain>
    </source>
</reference>
<comment type="subcellular location">
    <subcellularLocation>
        <location evidence="1">Nucleus</location>
    </subcellularLocation>
</comment>
<name>A0A409Y881_9AGAR</name>
<dbReference type="EMBL" id="NHTK01001369">
    <property type="protein sequence ID" value="PPQ99103.1"/>
    <property type="molecule type" value="Genomic_DNA"/>
</dbReference>
<dbReference type="SMART" id="SM00906">
    <property type="entry name" value="Fungal_trans"/>
    <property type="match status" value="1"/>
</dbReference>
<dbReference type="Pfam" id="PF04082">
    <property type="entry name" value="Fungal_trans"/>
    <property type="match status" value="1"/>
</dbReference>
<keyword evidence="5" id="KW-1185">Reference proteome</keyword>
<dbReference type="GO" id="GO:0008270">
    <property type="term" value="F:zinc ion binding"/>
    <property type="evidence" value="ECO:0007669"/>
    <property type="project" value="InterPro"/>
</dbReference>
<organism evidence="4 5">
    <name type="scientific">Panaeolus cyanescens</name>
    <dbReference type="NCBI Taxonomy" id="181874"/>
    <lineage>
        <taxon>Eukaryota</taxon>
        <taxon>Fungi</taxon>
        <taxon>Dikarya</taxon>
        <taxon>Basidiomycota</taxon>
        <taxon>Agaricomycotina</taxon>
        <taxon>Agaricomycetes</taxon>
        <taxon>Agaricomycetidae</taxon>
        <taxon>Agaricales</taxon>
        <taxon>Agaricineae</taxon>
        <taxon>Galeropsidaceae</taxon>
        <taxon>Panaeolus</taxon>
    </lineage>
</organism>